<name>A0AA49H072_9CAUD</name>
<protein>
    <submittedName>
        <fullName evidence="1">Uncharacterized protein</fullName>
    </submittedName>
</protein>
<dbReference type="GeneID" id="77926903"/>
<sequence length="37" mass="4555">MNCQWCKVDLLHRKWYLWDGKPQCENKSACGRRMNKK</sequence>
<reference evidence="1" key="1">
    <citation type="submission" date="2021-12" db="EMBL/GenBank/DDBJ databases">
        <authorList>
            <person name="Khadka S."/>
            <person name="Uribe D.A."/>
            <person name="Klipsch I.N."/>
            <person name="Rene S.R."/>
            <person name="Jimenez M.L."/>
            <person name="Saini B.K."/>
            <person name="Zugasti M."/>
            <person name="Bullon R.M."/>
            <person name="Sharp C.D."/>
            <person name="Kapinga K.O."/>
            <person name="Warner C.P."/>
            <person name="Sarinana J."/>
            <person name="Jimenez A."/>
            <person name="Layton S.R."/>
            <person name="Nayek S."/>
            <person name="Hughes L.E."/>
            <person name="Garlena R.A."/>
            <person name="Russell D.A."/>
            <person name="Jacobs-Sera D."/>
            <person name="Hatfull G.F."/>
        </authorList>
    </citation>
    <scope>NUCLEOTIDE SEQUENCE</scope>
</reference>
<gene>
    <name evidence="1" type="primary">185</name>
    <name evidence="1" type="ORF">SEA_TOMAS_185</name>
</gene>
<accession>A0AA49H072</accession>
<organism evidence="1 2">
    <name type="scientific">Streptomyces phage Tomas</name>
    <dbReference type="NCBI Taxonomy" id="2914443"/>
    <lineage>
        <taxon>Viruses</taxon>
        <taxon>Duplodnaviria</taxon>
        <taxon>Heunggongvirae</taxon>
        <taxon>Uroviricota</taxon>
        <taxon>Caudoviricetes</taxon>
        <taxon>Stanwilliamsviridae</taxon>
        <taxon>Boydwoodruffvirinae</taxon>
        <taxon>Tomasvirus</taxon>
        <taxon>Tomasvirus tomas</taxon>
    </lineage>
</organism>
<evidence type="ECO:0000313" key="2">
    <source>
        <dbReference type="Proteomes" id="UP001202581"/>
    </source>
</evidence>
<keyword evidence="2" id="KW-1185">Reference proteome</keyword>
<dbReference type="EMBL" id="OL829978">
    <property type="protein sequence ID" value="UMO76335.1"/>
    <property type="molecule type" value="Genomic_DNA"/>
</dbReference>
<dbReference type="KEGG" id="vg:77926903"/>
<proteinExistence type="predicted"/>
<evidence type="ECO:0000313" key="1">
    <source>
        <dbReference type="EMBL" id="UMO76335.1"/>
    </source>
</evidence>
<dbReference type="RefSeq" id="YP_010651274.1">
    <property type="nucleotide sequence ID" value="NC_070781.1"/>
</dbReference>
<dbReference type="Proteomes" id="UP001202581">
    <property type="component" value="Segment"/>
</dbReference>